<reference evidence="4" key="1">
    <citation type="journal article" date="2019" name="Int. J. Syst. Evol. Microbiol.">
        <title>The Global Catalogue of Microorganisms (GCM) 10K type strain sequencing project: providing services to taxonomists for standard genome sequencing and annotation.</title>
        <authorList>
            <consortium name="The Broad Institute Genomics Platform"/>
            <consortium name="The Broad Institute Genome Sequencing Center for Infectious Disease"/>
            <person name="Wu L."/>
            <person name="Ma J."/>
        </authorList>
    </citation>
    <scope>NUCLEOTIDE SEQUENCE [LARGE SCALE GENOMIC DNA]</scope>
    <source>
        <strain evidence="4">JCM 17841</strain>
    </source>
</reference>
<organism evidence="3 4">
    <name type="scientific">Hymenobacter ginsengisoli</name>
    <dbReference type="NCBI Taxonomy" id="1051626"/>
    <lineage>
        <taxon>Bacteria</taxon>
        <taxon>Pseudomonadati</taxon>
        <taxon>Bacteroidota</taxon>
        <taxon>Cytophagia</taxon>
        <taxon>Cytophagales</taxon>
        <taxon>Hymenobacteraceae</taxon>
        <taxon>Hymenobacter</taxon>
    </lineage>
</organism>
<dbReference type="Proteomes" id="UP001501243">
    <property type="component" value="Unassembled WGS sequence"/>
</dbReference>
<comment type="caution">
    <text evidence="3">The sequence shown here is derived from an EMBL/GenBank/DDBJ whole genome shotgun (WGS) entry which is preliminary data.</text>
</comment>
<name>A0ABP8QPW9_9BACT</name>
<feature type="domain" description="Peptidase S74" evidence="2">
    <location>
        <begin position="1"/>
        <end position="89"/>
    </location>
</feature>
<sequence length="136" mass="15032">MVPVQGALASVLKLRGVTYYWKQAEFPDKQFPARRQLGFIAQEIEPYYPEMVTTDADGYKSVDYSRLTSVLVEAMKEQQQQIEALKAQNTALQTRATSAETKAASADAKAAQATATLETFEARLRRLEGAGGQAQR</sequence>
<gene>
    <name evidence="3" type="ORF">GCM10023172_36520</name>
</gene>
<proteinExistence type="predicted"/>
<dbReference type="EMBL" id="BAABGQ010000010">
    <property type="protein sequence ID" value="GAA4506820.1"/>
    <property type="molecule type" value="Genomic_DNA"/>
</dbReference>
<dbReference type="Pfam" id="PF13884">
    <property type="entry name" value="Peptidase_S74"/>
    <property type="match status" value="1"/>
</dbReference>
<evidence type="ECO:0000313" key="3">
    <source>
        <dbReference type="EMBL" id="GAA4506820.1"/>
    </source>
</evidence>
<evidence type="ECO:0000313" key="4">
    <source>
        <dbReference type="Proteomes" id="UP001501243"/>
    </source>
</evidence>
<dbReference type="PROSITE" id="PS51688">
    <property type="entry name" value="ICA"/>
    <property type="match status" value="1"/>
</dbReference>
<keyword evidence="4" id="KW-1185">Reference proteome</keyword>
<feature type="coiled-coil region" evidence="1">
    <location>
        <begin position="68"/>
        <end position="130"/>
    </location>
</feature>
<protein>
    <recommendedName>
        <fullName evidence="2">Peptidase S74 domain-containing protein</fullName>
    </recommendedName>
</protein>
<keyword evidence="1" id="KW-0175">Coiled coil</keyword>
<evidence type="ECO:0000256" key="1">
    <source>
        <dbReference type="SAM" id="Coils"/>
    </source>
</evidence>
<dbReference type="InterPro" id="IPR030392">
    <property type="entry name" value="S74_ICA"/>
</dbReference>
<evidence type="ECO:0000259" key="2">
    <source>
        <dbReference type="PROSITE" id="PS51688"/>
    </source>
</evidence>
<accession>A0ABP8QPW9</accession>